<dbReference type="PROSITE" id="PS00761">
    <property type="entry name" value="SPASE_I_3"/>
    <property type="match status" value="1"/>
</dbReference>
<evidence type="ECO:0000256" key="5">
    <source>
        <dbReference type="ARBA" id="ARBA00022801"/>
    </source>
</evidence>
<dbReference type="AlphaFoldDB" id="L1NBX1"/>
<keyword evidence="8" id="KW-0812">Transmembrane</keyword>
<accession>L1NBX1</accession>
<dbReference type="PRINTS" id="PR00727">
    <property type="entry name" value="LEADERPTASE"/>
</dbReference>
<gene>
    <name evidence="10" type="ORF">HMPREF9134_01195</name>
</gene>
<feature type="transmembrane region" description="Helical" evidence="8">
    <location>
        <begin position="67"/>
        <end position="93"/>
    </location>
</feature>
<name>L1NBX1_9PORP</name>
<dbReference type="EMBL" id="AMEQ01000035">
    <property type="protein sequence ID" value="EKY00848.1"/>
    <property type="molecule type" value="Genomic_DNA"/>
</dbReference>
<keyword evidence="8" id="KW-1133">Transmembrane helix</keyword>
<evidence type="ECO:0000259" key="9">
    <source>
        <dbReference type="Pfam" id="PF10502"/>
    </source>
</evidence>
<dbReference type="InterPro" id="IPR019533">
    <property type="entry name" value="Peptidase_S26"/>
</dbReference>
<protein>
    <recommendedName>
        <fullName evidence="4">Signal peptidase I</fullName>
        <ecNumber evidence="3">3.4.21.89</ecNumber>
    </recommendedName>
    <alternativeName>
        <fullName evidence="6">Leader peptidase I</fullName>
    </alternativeName>
</protein>
<evidence type="ECO:0000256" key="2">
    <source>
        <dbReference type="ARBA" id="ARBA00009370"/>
    </source>
</evidence>
<dbReference type="GO" id="GO:0006465">
    <property type="term" value="P:signal peptide processing"/>
    <property type="evidence" value="ECO:0007669"/>
    <property type="project" value="InterPro"/>
</dbReference>
<evidence type="ECO:0000256" key="4">
    <source>
        <dbReference type="ARBA" id="ARBA00019232"/>
    </source>
</evidence>
<dbReference type="GO" id="GO:0009003">
    <property type="term" value="F:signal peptidase activity"/>
    <property type="evidence" value="ECO:0007669"/>
    <property type="project" value="UniProtKB-EC"/>
</dbReference>
<keyword evidence="8" id="KW-0472">Membrane</keyword>
<dbReference type="STRING" id="1127696.HMPREF9134_01195"/>
<dbReference type="RefSeq" id="WP_005467247.1">
    <property type="nucleotide sequence ID" value="NZ_KB291031.1"/>
</dbReference>
<feature type="domain" description="Peptidase S26" evidence="9">
    <location>
        <begin position="420"/>
        <end position="455"/>
    </location>
</feature>
<feature type="domain" description="Peptidase S26" evidence="9">
    <location>
        <begin position="77"/>
        <end position="254"/>
    </location>
</feature>
<evidence type="ECO:0000256" key="7">
    <source>
        <dbReference type="PIRSR" id="PIRSR600223-1"/>
    </source>
</evidence>
<feature type="active site" evidence="7">
    <location>
        <position position="102"/>
    </location>
</feature>
<evidence type="ECO:0000313" key="11">
    <source>
        <dbReference type="Proteomes" id="UP000010408"/>
    </source>
</evidence>
<comment type="caution">
    <text evidence="10">The sequence shown here is derived from an EMBL/GenBank/DDBJ whole genome shotgun (WGS) entry which is preliminary data.</text>
</comment>
<dbReference type="Gene3D" id="2.10.109.10">
    <property type="entry name" value="Umud Fragment, subunit A"/>
    <property type="match status" value="2"/>
</dbReference>
<dbReference type="InterPro" id="IPR036286">
    <property type="entry name" value="LexA/Signal_pep-like_sf"/>
</dbReference>
<comment type="catalytic activity">
    <reaction evidence="1">
        <text>Cleavage of hydrophobic, N-terminal signal or leader sequences from secreted and periplasmic proteins.</text>
        <dbReference type="EC" id="3.4.21.89"/>
    </reaction>
</comment>
<dbReference type="SUPFAM" id="SSF51306">
    <property type="entry name" value="LexA/Signal peptidase"/>
    <property type="match status" value="1"/>
</dbReference>
<dbReference type="PANTHER" id="PTHR43390">
    <property type="entry name" value="SIGNAL PEPTIDASE I"/>
    <property type="match status" value="1"/>
</dbReference>
<dbReference type="PATRIC" id="fig|1127696.3.peg.1072"/>
<keyword evidence="5" id="KW-0378">Hydrolase</keyword>
<dbReference type="Pfam" id="PF10502">
    <property type="entry name" value="Peptidase_S26"/>
    <property type="match status" value="2"/>
</dbReference>
<dbReference type="GO" id="GO:0016020">
    <property type="term" value="C:membrane"/>
    <property type="evidence" value="ECO:0007669"/>
    <property type="project" value="InterPro"/>
</dbReference>
<comment type="similarity">
    <text evidence="2">Belongs to the peptidase S26 family.</text>
</comment>
<sequence>MKRYPIEGQSARKILWTRIKGSIIVTLYFVFCLWAGLWWLILLPFLVDFYFTRLINWRYLRKHPNPLVRTLGVLLEDIVFVVAMVTFIFTFFFQNFAIPSSSLEKTLLIGDYLFVNKLSYGPRVPMTPIALPLAHNTAFGRKSYLDKPSLPYRRLKGFGRVERNDLVVFNFPAGDTVALSMPNPDYYTLCAAYGRENVWSDKAQFGDIVYRPVDRRDHYVKRCIGLPGEFIAIRNNQVYIDGKAIANPRNMQLNYYLQTDGTPLSENLLDELGINDRDVQILYSYTPGEEVNLSGFLRQMKLNFKPIDGRGYGLIYHLPLTLEMKERLERESYIKAIGVEVASSETSGDVYPLDLKIGWTRDNYGPLFIPRRGARVNLTPTTVAAYARCIRNYEGHTLEQRAEGTYLIDGQPQTSYVFGMDYYFMLGDNRHMSADSRYWGFVPEDHIVGKPALLWLSINSERPLFSGGIRWGRMMRLIHGK</sequence>
<evidence type="ECO:0000256" key="6">
    <source>
        <dbReference type="ARBA" id="ARBA00029906"/>
    </source>
</evidence>
<reference evidence="10 11" key="1">
    <citation type="submission" date="2012-05" db="EMBL/GenBank/DDBJ databases">
        <authorList>
            <person name="Weinstock G."/>
            <person name="Sodergren E."/>
            <person name="Lobos E.A."/>
            <person name="Fulton L."/>
            <person name="Fulton R."/>
            <person name="Courtney L."/>
            <person name="Fronick C."/>
            <person name="O'Laughlin M."/>
            <person name="Godfrey J."/>
            <person name="Wilson R.M."/>
            <person name="Miner T."/>
            <person name="Farmer C."/>
            <person name="Delehaunty K."/>
            <person name="Cordes M."/>
            <person name="Minx P."/>
            <person name="Tomlinson C."/>
            <person name="Chen J."/>
            <person name="Wollam A."/>
            <person name="Pepin K.H."/>
            <person name="Bhonagiri V."/>
            <person name="Zhang X."/>
            <person name="Suruliraj S."/>
            <person name="Warren W."/>
            <person name="Mitreva M."/>
            <person name="Mardis E.R."/>
            <person name="Wilson R.K."/>
        </authorList>
    </citation>
    <scope>NUCLEOTIDE SEQUENCE [LARGE SCALE GENOMIC DNA]</scope>
    <source>
        <strain evidence="10 11">F0037</strain>
    </source>
</reference>
<dbReference type="CDD" id="cd06530">
    <property type="entry name" value="S26_SPase_I"/>
    <property type="match status" value="1"/>
</dbReference>
<dbReference type="Proteomes" id="UP000010408">
    <property type="component" value="Unassembled WGS sequence"/>
</dbReference>
<evidence type="ECO:0000256" key="1">
    <source>
        <dbReference type="ARBA" id="ARBA00000677"/>
    </source>
</evidence>
<evidence type="ECO:0000313" key="10">
    <source>
        <dbReference type="EMBL" id="EKY00848.1"/>
    </source>
</evidence>
<feature type="transmembrane region" description="Helical" evidence="8">
    <location>
        <begin position="21"/>
        <end position="47"/>
    </location>
</feature>
<dbReference type="PANTHER" id="PTHR43390:SF1">
    <property type="entry name" value="CHLOROPLAST PROCESSING PEPTIDASE"/>
    <property type="match status" value="1"/>
</dbReference>
<proteinExistence type="inferred from homology"/>
<dbReference type="EC" id="3.4.21.89" evidence="3"/>
<dbReference type="GO" id="GO:0004252">
    <property type="term" value="F:serine-type endopeptidase activity"/>
    <property type="evidence" value="ECO:0007669"/>
    <property type="project" value="InterPro"/>
</dbReference>
<dbReference type="HOGENOM" id="CLU_028723_1_0_10"/>
<dbReference type="InterPro" id="IPR019758">
    <property type="entry name" value="Pept_S26A_signal_pept_1_CS"/>
</dbReference>
<organism evidence="10 11">
    <name type="scientific">Porphyromonas catoniae F0037</name>
    <dbReference type="NCBI Taxonomy" id="1127696"/>
    <lineage>
        <taxon>Bacteria</taxon>
        <taxon>Pseudomonadati</taxon>
        <taxon>Bacteroidota</taxon>
        <taxon>Bacteroidia</taxon>
        <taxon>Bacteroidales</taxon>
        <taxon>Porphyromonadaceae</taxon>
        <taxon>Porphyromonas</taxon>
    </lineage>
</organism>
<evidence type="ECO:0000256" key="8">
    <source>
        <dbReference type="SAM" id="Phobius"/>
    </source>
</evidence>
<dbReference type="InterPro" id="IPR000223">
    <property type="entry name" value="Pept_S26A_signal_pept_1"/>
</dbReference>
<dbReference type="eggNOG" id="COG0681">
    <property type="taxonomic scope" value="Bacteria"/>
</dbReference>
<feature type="active site" evidence="7">
    <location>
        <position position="221"/>
    </location>
</feature>
<evidence type="ECO:0000256" key="3">
    <source>
        <dbReference type="ARBA" id="ARBA00013208"/>
    </source>
</evidence>